<dbReference type="PANTHER" id="PTHR23028">
    <property type="entry name" value="ACETYLTRANSFERASE"/>
    <property type="match status" value="1"/>
</dbReference>
<dbReference type="InterPro" id="IPR050879">
    <property type="entry name" value="Acyltransferase_3"/>
</dbReference>
<accession>F4H887</accession>
<feature type="transmembrane region" description="Helical" evidence="1">
    <location>
        <begin position="295"/>
        <end position="315"/>
    </location>
</feature>
<evidence type="ECO:0000313" key="4">
    <source>
        <dbReference type="Proteomes" id="UP000008460"/>
    </source>
</evidence>
<dbReference type="PANTHER" id="PTHR23028:SF53">
    <property type="entry name" value="ACYL_TRANSF_3 DOMAIN-CONTAINING PROTEIN"/>
    <property type="match status" value="1"/>
</dbReference>
<keyword evidence="3" id="KW-0808">Transferase</keyword>
<sequence length="334" mass="35788">MRRRIDGLDALRGVAVGLVVLRHALPDVFPGAGVVGVVMFFAVSGHLITGVLLDELDGTGRVDLPRFYVRRARRLVPGLLVLLVGVAAVTLVLDPLDDRADLTRDLLVAATWTGNLPGLTPDGVTFHLWTLATEEQFYLLWPLALAVAHRRGRVTWLLAAAGVACALACVVVLLRLRDDPDLAYALPTSWAGCFVVGAASRVLTVRWTPPGAVQVAALALLGAACVLSLRGHALTYLVAGPAVALLTALLLVAWRTRVTMTARAVRPLVWLGTVSYGAYLWNYPLTLWLRPHVPHAGLLAAALTVPVAAASWYLVERPLGPRPRVADRPRVAVA</sequence>
<dbReference type="GO" id="GO:0016747">
    <property type="term" value="F:acyltransferase activity, transferring groups other than amino-acyl groups"/>
    <property type="evidence" value="ECO:0007669"/>
    <property type="project" value="InterPro"/>
</dbReference>
<keyword evidence="4" id="KW-1185">Reference proteome</keyword>
<proteinExistence type="predicted"/>
<feature type="transmembrane region" description="Helical" evidence="1">
    <location>
        <begin position="268"/>
        <end position="289"/>
    </location>
</feature>
<evidence type="ECO:0000313" key="3">
    <source>
        <dbReference type="EMBL" id="AEE44644.1"/>
    </source>
</evidence>
<organism evidence="3 4">
    <name type="scientific">Cellulomonas fimi (strain ATCC 484 / DSM 20113 / JCM 1341 / CCUG 24087 / LMG 16345 / NBRC 15513 / NCIMB 8980 / NCTC 7547 / NRS-133)</name>
    <dbReference type="NCBI Taxonomy" id="590998"/>
    <lineage>
        <taxon>Bacteria</taxon>
        <taxon>Bacillati</taxon>
        <taxon>Actinomycetota</taxon>
        <taxon>Actinomycetes</taxon>
        <taxon>Micrococcales</taxon>
        <taxon>Cellulomonadaceae</taxon>
        <taxon>Cellulomonas</taxon>
    </lineage>
</organism>
<dbReference type="KEGG" id="cfi:Celf_0504"/>
<gene>
    <name evidence="3" type="ordered locus">Celf_0504</name>
</gene>
<feature type="transmembrane region" description="Helical" evidence="1">
    <location>
        <begin position="182"/>
        <end position="199"/>
    </location>
</feature>
<feature type="transmembrane region" description="Helical" evidence="1">
    <location>
        <begin position="74"/>
        <end position="93"/>
    </location>
</feature>
<dbReference type="STRING" id="590998.Celf_0504"/>
<dbReference type="RefSeq" id="WP_013769673.1">
    <property type="nucleotide sequence ID" value="NC_015514.1"/>
</dbReference>
<reference evidence="3 4" key="1">
    <citation type="submission" date="2011-04" db="EMBL/GenBank/DDBJ databases">
        <title>Complete sequence of Cellulomonas fimi ATCC 484.</title>
        <authorList>
            <consortium name="US DOE Joint Genome Institute"/>
            <person name="Lucas S."/>
            <person name="Han J."/>
            <person name="Lapidus A."/>
            <person name="Cheng J.-F."/>
            <person name="Goodwin L."/>
            <person name="Pitluck S."/>
            <person name="Peters L."/>
            <person name="Chertkov O."/>
            <person name="Detter J.C."/>
            <person name="Han C."/>
            <person name="Tapia R."/>
            <person name="Land M."/>
            <person name="Hauser L."/>
            <person name="Kyrpides N."/>
            <person name="Ivanova N."/>
            <person name="Ovchinnikova G."/>
            <person name="Pagani I."/>
            <person name="Mead D."/>
            <person name="Brumm P."/>
            <person name="Woyke T."/>
        </authorList>
    </citation>
    <scope>NUCLEOTIDE SEQUENCE [LARGE SCALE GENOMIC DNA]</scope>
    <source>
        <strain evidence="4">ATCC 484 / DSM 20113 / JCM 1341 / NBRC 15513 / NCIMB 8980 / NCTC 7547</strain>
    </source>
</reference>
<feature type="transmembrane region" description="Helical" evidence="1">
    <location>
        <begin position="31"/>
        <end position="53"/>
    </location>
</feature>
<keyword evidence="1" id="KW-0472">Membrane</keyword>
<dbReference type="eggNOG" id="COG1835">
    <property type="taxonomic scope" value="Bacteria"/>
</dbReference>
<dbReference type="InterPro" id="IPR002656">
    <property type="entry name" value="Acyl_transf_3_dom"/>
</dbReference>
<keyword evidence="3" id="KW-0012">Acyltransferase</keyword>
<dbReference type="HOGENOM" id="CLU_005679_1_2_11"/>
<keyword evidence="1" id="KW-1133">Transmembrane helix</keyword>
<dbReference type="GO" id="GO:0009103">
    <property type="term" value="P:lipopolysaccharide biosynthetic process"/>
    <property type="evidence" value="ECO:0007669"/>
    <property type="project" value="TreeGrafter"/>
</dbReference>
<dbReference type="GO" id="GO:0016020">
    <property type="term" value="C:membrane"/>
    <property type="evidence" value="ECO:0007669"/>
    <property type="project" value="TreeGrafter"/>
</dbReference>
<feature type="transmembrane region" description="Helical" evidence="1">
    <location>
        <begin position="235"/>
        <end position="256"/>
    </location>
</feature>
<dbReference type="AlphaFoldDB" id="F4H887"/>
<evidence type="ECO:0000256" key="1">
    <source>
        <dbReference type="SAM" id="Phobius"/>
    </source>
</evidence>
<dbReference type="Proteomes" id="UP000008460">
    <property type="component" value="Chromosome"/>
</dbReference>
<feature type="transmembrane region" description="Helical" evidence="1">
    <location>
        <begin position="154"/>
        <end position="176"/>
    </location>
</feature>
<name>F4H887_CELFA</name>
<feature type="domain" description="Acyltransferase 3" evidence="2">
    <location>
        <begin position="6"/>
        <end position="313"/>
    </location>
</feature>
<dbReference type="Pfam" id="PF01757">
    <property type="entry name" value="Acyl_transf_3"/>
    <property type="match status" value="1"/>
</dbReference>
<evidence type="ECO:0000259" key="2">
    <source>
        <dbReference type="Pfam" id="PF01757"/>
    </source>
</evidence>
<dbReference type="EMBL" id="CP002666">
    <property type="protein sequence ID" value="AEE44644.1"/>
    <property type="molecule type" value="Genomic_DNA"/>
</dbReference>
<keyword evidence="1" id="KW-0812">Transmembrane</keyword>
<protein>
    <submittedName>
        <fullName evidence="3">Acyltransferase 3</fullName>
    </submittedName>
</protein>